<reference evidence="1 2" key="1">
    <citation type="journal article" date="2023" name="Sci. Data">
        <title>Genome assembly of the Korean intertidal mud-creeper Batillaria attramentaria.</title>
        <authorList>
            <person name="Patra A.K."/>
            <person name="Ho P.T."/>
            <person name="Jun S."/>
            <person name="Lee S.J."/>
            <person name="Kim Y."/>
            <person name="Won Y.J."/>
        </authorList>
    </citation>
    <scope>NUCLEOTIDE SEQUENCE [LARGE SCALE GENOMIC DNA]</scope>
    <source>
        <strain evidence="1">Wonlab-2016</strain>
    </source>
</reference>
<sequence>MLQTPTLEARPSYGCSIFIALATSRVTGSAFNRTDGLGVDDIDRLQGRGVMTTCSKNFTLGRFTAGTVPEYLARHSVELGHTVCSERRLMMYYLLK</sequence>
<protein>
    <submittedName>
        <fullName evidence="1">Uncharacterized protein</fullName>
    </submittedName>
</protein>
<evidence type="ECO:0000313" key="2">
    <source>
        <dbReference type="Proteomes" id="UP001519460"/>
    </source>
</evidence>
<accession>A0ABD0LP67</accession>
<dbReference type="AlphaFoldDB" id="A0ABD0LP67"/>
<dbReference type="Proteomes" id="UP001519460">
    <property type="component" value="Unassembled WGS sequence"/>
</dbReference>
<evidence type="ECO:0000313" key="1">
    <source>
        <dbReference type="EMBL" id="KAK7501377.1"/>
    </source>
</evidence>
<comment type="caution">
    <text evidence="1">The sequence shown here is derived from an EMBL/GenBank/DDBJ whole genome shotgun (WGS) entry which is preliminary data.</text>
</comment>
<gene>
    <name evidence="1" type="ORF">BaRGS_00007502</name>
</gene>
<keyword evidence="2" id="KW-1185">Reference proteome</keyword>
<proteinExistence type="predicted"/>
<organism evidence="1 2">
    <name type="scientific">Batillaria attramentaria</name>
    <dbReference type="NCBI Taxonomy" id="370345"/>
    <lineage>
        <taxon>Eukaryota</taxon>
        <taxon>Metazoa</taxon>
        <taxon>Spiralia</taxon>
        <taxon>Lophotrochozoa</taxon>
        <taxon>Mollusca</taxon>
        <taxon>Gastropoda</taxon>
        <taxon>Caenogastropoda</taxon>
        <taxon>Sorbeoconcha</taxon>
        <taxon>Cerithioidea</taxon>
        <taxon>Batillariidae</taxon>
        <taxon>Batillaria</taxon>
    </lineage>
</organism>
<name>A0ABD0LP67_9CAEN</name>
<dbReference type="EMBL" id="JACVVK020000032">
    <property type="protein sequence ID" value="KAK7501377.1"/>
    <property type="molecule type" value="Genomic_DNA"/>
</dbReference>